<evidence type="ECO:0000256" key="2">
    <source>
        <dbReference type="ARBA" id="ARBA00001968"/>
    </source>
</evidence>
<keyword evidence="5" id="KW-0597">Phosphoprotein</keyword>
<dbReference type="InterPro" id="IPR013656">
    <property type="entry name" value="PAS_4"/>
</dbReference>
<dbReference type="Pfam" id="PF03924">
    <property type="entry name" value="CHASE"/>
    <property type="match status" value="1"/>
</dbReference>
<comment type="subcellular location">
    <subcellularLocation>
        <location evidence="3">Cell membrane</location>
    </subcellularLocation>
</comment>
<dbReference type="InterPro" id="IPR005467">
    <property type="entry name" value="His_kinase_dom"/>
</dbReference>
<feature type="domain" description="Histidine kinase" evidence="12">
    <location>
        <begin position="502"/>
        <end position="719"/>
    </location>
</feature>
<dbReference type="SUPFAM" id="SSF55785">
    <property type="entry name" value="PYP-like sensor domain (PAS domain)"/>
    <property type="match status" value="1"/>
</dbReference>
<reference evidence="15" key="2">
    <citation type="submission" date="2020-09" db="EMBL/GenBank/DDBJ databases">
        <authorList>
            <person name="Sun Q."/>
            <person name="Ohkuma M."/>
        </authorList>
    </citation>
    <scope>NUCLEOTIDE SEQUENCE</scope>
    <source>
        <strain evidence="15">JCM 3090</strain>
    </source>
</reference>
<reference evidence="15" key="1">
    <citation type="journal article" date="2014" name="Int. J. Syst. Evol. Microbiol.">
        <title>Complete genome sequence of Corynebacterium casei LMG S-19264T (=DSM 44701T), isolated from a smear-ripened cheese.</title>
        <authorList>
            <consortium name="US DOE Joint Genome Institute (JGI-PGF)"/>
            <person name="Walter F."/>
            <person name="Albersmeier A."/>
            <person name="Kalinowski J."/>
            <person name="Ruckert C."/>
        </authorList>
    </citation>
    <scope>NUCLEOTIDE SEQUENCE</scope>
    <source>
        <strain evidence="15">JCM 3090</strain>
    </source>
</reference>
<keyword evidence="16" id="KW-1185">Reference proteome</keyword>
<evidence type="ECO:0000256" key="1">
    <source>
        <dbReference type="ARBA" id="ARBA00000085"/>
    </source>
</evidence>
<dbReference type="SUPFAM" id="SSF55874">
    <property type="entry name" value="ATPase domain of HSP90 chaperone/DNA topoisomerase II/histidine kinase"/>
    <property type="match status" value="1"/>
</dbReference>
<name>A0A8J3B890_9ACTN</name>
<dbReference type="Gene3D" id="3.30.450.350">
    <property type="entry name" value="CHASE domain"/>
    <property type="match status" value="1"/>
</dbReference>
<dbReference type="Gene3D" id="3.30.565.10">
    <property type="entry name" value="Histidine kinase-like ATPase, C-terminal domain"/>
    <property type="match status" value="1"/>
</dbReference>
<dbReference type="PROSITE" id="PS50839">
    <property type="entry name" value="CHASE"/>
    <property type="match status" value="1"/>
</dbReference>
<evidence type="ECO:0000256" key="8">
    <source>
        <dbReference type="ARBA" id="ARBA00022777"/>
    </source>
</evidence>
<dbReference type="InterPro" id="IPR042240">
    <property type="entry name" value="CHASE_sf"/>
</dbReference>
<organism evidence="15 16">
    <name type="scientific">Pilimelia anulata</name>
    <dbReference type="NCBI Taxonomy" id="53371"/>
    <lineage>
        <taxon>Bacteria</taxon>
        <taxon>Bacillati</taxon>
        <taxon>Actinomycetota</taxon>
        <taxon>Actinomycetes</taxon>
        <taxon>Micromonosporales</taxon>
        <taxon>Micromonosporaceae</taxon>
        <taxon>Pilimelia</taxon>
    </lineage>
</organism>
<dbReference type="PANTHER" id="PTHR43711">
    <property type="entry name" value="TWO-COMPONENT HISTIDINE KINASE"/>
    <property type="match status" value="1"/>
</dbReference>
<evidence type="ECO:0000256" key="3">
    <source>
        <dbReference type="ARBA" id="ARBA00004236"/>
    </source>
</evidence>
<dbReference type="PANTHER" id="PTHR43711:SF31">
    <property type="entry name" value="HISTIDINE KINASE"/>
    <property type="match status" value="1"/>
</dbReference>
<dbReference type="InterPro" id="IPR000014">
    <property type="entry name" value="PAS"/>
</dbReference>
<evidence type="ECO:0000313" key="15">
    <source>
        <dbReference type="EMBL" id="GGK02755.1"/>
    </source>
</evidence>
<comment type="catalytic activity">
    <reaction evidence="1">
        <text>ATP + protein L-histidine = ADP + protein N-phospho-L-histidine.</text>
        <dbReference type="EC" id="2.7.13.3"/>
    </reaction>
</comment>
<evidence type="ECO:0000259" key="13">
    <source>
        <dbReference type="PROSITE" id="PS50112"/>
    </source>
</evidence>
<evidence type="ECO:0000256" key="4">
    <source>
        <dbReference type="ARBA" id="ARBA00012438"/>
    </source>
</evidence>
<evidence type="ECO:0000256" key="9">
    <source>
        <dbReference type="ARBA" id="ARBA00022989"/>
    </source>
</evidence>
<keyword evidence="7" id="KW-0812">Transmembrane</keyword>
<dbReference type="GO" id="GO:0000155">
    <property type="term" value="F:phosphorelay sensor kinase activity"/>
    <property type="evidence" value="ECO:0007669"/>
    <property type="project" value="InterPro"/>
</dbReference>
<dbReference type="InterPro" id="IPR036097">
    <property type="entry name" value="HisK_dim/P_sf"/>
</dbReference>
<dbReference type="CDD" id="cd00075">
    <property type="entry name" value="HATPase"/>
    <property type="match status" value="1"/>
</dbReference>
<dbReference type="EC" id="2.7.13.3" evidence="4"/>
<dbReference type="InterPro" id="IPR003594">
    <property type="entry name" value="HATPase_dom"/>
</dbReference>
<dbReference type="SMART" id="SM00388">
    <property type="entry name" value="HisKA"/>
    <property type="match status" value="1"/>
</dbReference>
<keyword evidence="6" id="KW-0808">Transferase</keyword>
<evidence type="ECO:0000256" key="11">
    <source>
        <dbReference type="ARBA" id="ARBA00023136"/>
    </source>
</evidence>
<dbReference type="SMART" id="SM00387">
    <property type="entry name" value="HATPase_c"/>
    <property type="match status" value="1"/>
</dbReference>
<keyword evidence="9" id="KW-1133">Transmembrane helix</keyword>
<dbReference type="CDD" id="cd00082">
    <property type="entry name" value="HisKA"/>
    <property type="match status" value="1"/>
</dbReference>
<evidence type="ECO:0000259" key="14">
    <source>
        <dbReference type="PROSITE" id="PS50839"/>
    </source>
</evidence>
<dbReference type="FunFam" id="1.10.287.130:FF:000001">
    <property type="entry name" value="Two-component sensor histidine kinase"/>
    <property type="match status" value="1"/>
</dbReference>
<proteinExistence type="predicted"/>
<evidence type="ECO:0000259" key="12">
    <source>
        <dbReference type="PROSITE" id="PS50109"/>
    </source>
</evidence>
<dbReference type="AlphaFoldDB" id="A0A8J3B890"/>
<keyword evidence="11" id="KW-0472">Membrane</keyword>
<dbReference type="InterPro" id="IPR003661">
    <property type="entry name" value="HisK_dim/P_dom"/>
</dbReference>
<dbReference type="RefSeq" id="WP_189171334.1">
    <property type="nucleotide sequence ID" value="NZ_BMQB01000008.1"/>
</dbReference>
<dbReference type="InterPro" id="IPR035965">
    <property type="entry name" value="PAS-like_dom_sf"/>
</dbReference>
<dbReference type="Pfam" id="PF02518">
    <property type="entry name" value="HATPase_c"/>
    <property type="match status" value="1"/>
</dbReference>
<dbReference type="InterPro" id="IPR006189">
    <property type="entry name" value="CHASE_dom"/>
</dbReference>
<comment type="caution">
    <text evidence="15">The sequence shown here is derived from an EMBL/GenBank/DDBJ whole genome shotgun (WGS) entry which is preliminary data.</text>
</comment>
<dbReference type="PROSITE" id="PS50109">
    <property type="entry name" value="HIS_KIN"/>
    <property type="match status" value="1"/>
</dbReference>
<gene>
    <name evidence="15" type="ORF">GCM10010123_35900</name>
</gene>
<dbReference type="Pfam" id="PF08448">
    <property type="entry name" value="PAS_4"/>
    <property type="match status" value="1"/>
</dbReference>
<accession>A0A8J3B890</accession>
<dbReference type="InterPro" id="IPR004358">
    <property type="entry name" value="Sig_transdc_His_kin-like_C"/>
</dbReference>
<dbReference type="Proteomes" id="UP000649739">
    <property type="component" value="Unassembled WGS sequence"/>
</dbReference>
<dbReference type="SMART" id="SM01079">
    <property type="entry name" value="CHASE"/>
    <property type="match status" value="1"/>
</dbReference>
<feature type="domain" description="CHASE" evidence="14">
    <location>
        <begin position="151"/>
        <end position="232"/>
    </location>
</feature>
<protein>
    <recommendedName>
        <fullName evidence="4">histidine kinase</fullName>
        <ecNumber evidence="4">2.7.13.3</ecNumber>
    </recommendedName>
</protein>
<dbReference type="InterPro" id="IPR050736">
    <property type="entry name" value="Sensor_HK_Regulatory"/>
</dbReference>
<dbReference type="PROSITE" id="PS50112">
    <property type="entry name" value="PAS"/>
    <property type="match status" value="1"/>
</dbReference>
<dbReference type="FunFam" id="3.30.565.10:FF:000006">
    <property type="entry name" value="Sensor histidine kinase WalK"/>
    <property type="match status" value="1"/>
</dbReference>
<evidence type="ECO:0000256" key="7">
    <source>
        <dbReference type="ARBA" id="ARBA00022692"/>
    </source>
</evidence>
<dbReference type="InterPro" id="IPR036890">
    <property type="entry name" value="HATPase_C_sf"/>
</dbReference>
<dbReference type="PRINTS" id="PR00344">
    <property type="entry name" value="BCTRLSENSOR"/>
</dbReference>
<dbReference type="SUPFAM" id="SSF47384">
    <property type="entry name" value="Homodimeric domain of signal transducing histidine kinase"/>
    <property type="match status" value="1"/>
</dbReference>
<dbReference type="EMBL" id="BMQB01000008">
    <property type="protein sequence ID" value="GGK02755.1"/>
    <property type="molecule type" value="Genomic_DNA"/>
</dbReference>
<dbReference type="Gene3D" id="3.30.450.20">
    <property type="entry name" value="PAS domain"/>
    <property type="match status" value="1"/>
</dbReference>
<evidence type="ECO:0000256" key="10">
    <source>
        <dbReference type="ARBA" id="ARBA00023012"/>
    </source>
</evidence>
<sequence>MDKGTGSRCGRRSAGALAGLVVVLSAAIALGAGAALAAGQRHLVAEQLDRRAAAAADAVGAEANRYVDTLRTVAGALSAHPTLTRGAFDTSVAALRDLRLAGASSVAYLVPATDAAIPATRALWRGRGVPGLTLSTERTGREHYFSVLSVPLDGSNAARLGVDASRAAAPARALAAARRTGDVALSAAYQLLIDRALPADQRQMSFTLTAPVYGPATAGAARPFRGWVLLGIRGRDFMSAALSSRSAADLVDVALTAADDSGRAVTIDAHRAAVEGRRDVVRDLPLAVAGQQWRLAVAARGAALVTGGGALPAVVAGAGTLVALLLGGLVWALATGRSRARSAVAAATAELAAERTRAEEQAHLLGAILDSISDGVGVVDADGEFLLHNPAAREMLGAAADRDGPEHWQEHYGILRPDGETPFPTDELPLVRALRGEATEQVPMVLRNAAHPAGLHISVSGRPLRGLGQSGAVAVFHDISRARATEERLRELDRMKSQFIATVSHELRTPLTSIRGYTELLADTDTLGPTEQRMVKVIDDNGQRLLELIEDLLTFTRIDQGGVTLSRGAVDVAALLDRCLAAMSGTARTADVALAAEVSADLPVLDADAAQLERALLNLLSNAVKFSAPGDRVTVTARADGARLVLAVADTGTGIPDDEQAKLFTRFFRADRARRDAVPGTGLGLAIAKAIVDAHGGSIRAESAVGIGTTMTVRLPHAA</sequence>
<evidence type="ECO:0000256" key="5">
    <source>
        <dbReference type="ARBA" id="ARBA00022553"/>
    </source>
</evidence>
<comment type="cofactor">
    <cofactor evidence="2">
        <name>a divalent metal cation</name>
        <dbReference type="ChEBI" id="CHEBI:60240"/>
    </cofactor>
</comment>
<keyword evidence="10" id="KW-0902">Two-component regulatory system</keyword>
<keyword evidence="8" id="KW-0418">Kinase</keyword>
<evidence type="ECO:0000313" key="16">
    <source>
        <dbReference type="Proteomes" id="UP000649739"/>
    </source>
</evidence>
<dbReference type="GO" id="GO:0005886">
    <property type="term" value="C:plasma membrane"/>
    <property type="evidence" value="ECO:0007669"/>
    <property type="project" value="UniProtKB-SubCell"/>
</dbReference>
<evidence type="ECO:0000256" key="6">
    <source>
        <dbReference type="ARBA" id="ARBA00022679"/>
    </source>
</evidence>
<dbReference type="GO" id="GO:0005509">
    <property type="term" value="F:calcium ion binding"/>
    <property type="evidence" value="ECO:0007669"/>
    <property type="project" value="UniProtKB-ARBA"/>
</dbReference>
<dbReference type="Pfam" id="PF00512">
    <property type="entry name" value="HisKA"/>
    <property type="match status" value="1"/>
</dbReference>
<dbReference type="Gene3D" id="1.10.287.130">
    <property type="match status" value="1"/>
</dbReference>
<feature type="domain" description="PAS" evidence="13">
    <location>
        <begin position="361"/>
        <end position="397"/>
    </location>
</feature>